<proteinExistence type="predicted"/>
<protein>
    <recommendedName>
        <fullName evidence="4">SH3b domain-containing protein</fullName>
    </recommendedName>
</protein>
<keyword evidence="3" id="KW-1185">Reference proteome</keyword>
<evidence type="ECO:0000256" key="1">
    <source>
        <dbReference type="SAM" id="SignalP"/>
    </source>
</evidence>
<evidence type="ECO:0000313" key="2">
    <source>
        <dbReference type="EMBL" id="CAB3707529.1"/>
    </source>
</evidence>
<organism evidence="2 3">
    <name type="scientific">Achromobacter kerstersii</name>
    <dbReference type="NCBI Taxonomy" id="1353890"/>
    <lineage>
        <taxon>Bacteria</taxon>
        <taxon>Pseudomonadati</taxon>
        <taxon>Pseudomonadota</taxon>
        <taxon>Betaproteobacteria</taxon>
        <taxon>Burkholderiales</taxon>
        <taxon>Alcaligenaceae</taxon>
        <taxon>Achromobacter</taxon>
    </lineage>
</organism>
<dbReference type="InterPro" id="IPR058087">
    <property type="entry name" value="XAC2610_dom"/>
</dbReference>
<accession>A0A6S7A5H6</accession>
<evidence type="ECO:0000313" key="3">
    <source>
        <dbReference type="Proteomes" id="UP000494269"/>
    </source>
</evidence>
<dbReference type="RefSeq" id="WP_175170127.1">
    <property type="nucleotide sequence ID" value="NZ_CADIJQ010000004.1"/>
</dbReference>
<feature type="chain" id="PRO_5028856004" description="SH3b domain-containing protein" evidence="1">
    <location>
        <begin position="23"/>
        <end position="427"/>
    </location>
</feature>
<evidence type="ECO:0008006" key="4">
    <source>
        <dbReference type="Google" id="ProtNLM"/>
    </source>
</evidence>
<dbReference type="Proteomes" id="UP000494269">
    <property type="component" value="Unassembled WGS sequence"/>
</dbReference>
<reference evidence="2 3" key="1">
    <citation type="submission" date="2020-04" db="EMBL/GenBank/DDBJ databases">
        <authorList>
            <person name="De Canck E."/>
        </authorList>
    </citation>
    <scope>NUCLEOTIDE SEQUENCE [LARGE SCALE GENOMIC DNA]</scope>
    <source>
        <strain evidence="2 3">LMG 3441</strain>
    </source>
</reference>
<dbReference type="NCBIfam" id="NF047539">
    <property type="entry name" value="XAC2610_fam"/>
    <property type="match status" value="1"/>
</dbReference>
<keyword evidence="1" id="KW-0732">Signal</keyword>
<name>A0A6S7A5H6_9BURK</name>
<dbReference type="EMBL" id="CADIJQ010000004">
    <property type="protein sequence ID" value="CAB3707529.1"/>
    <property type="molecule type" value="Genomic_DNA"/>
</dbReference>
<sequence length="427" mass="45614">MKRILLAAALAALGAASQVALAQSAPREFPYPIKAGLSAVVKVSGGDAPHATVRVGNGPDQTLGSFDEAVDQMQSVDINHDGYRDLVLGQSGGSTQIFARLFLYRPDSGTFQEIAHPDPTSPCRGFVNPVIDDKQAVIHVACRYGAASNGFEEYVLRPDGTVRATSWTTQALFGLESEAAELTYRFNEDGSTARIEIEGEGSPLEGGTVPVSKLDLYDTPDVNTRPAMTAAEGEHLDVVAIRAPDWLQVRYASKTAGDVLKWVRYGDLRVDKHQLAAPSSPGGLALDLADTLADWKGEDGGLFMVSVANNGDAPVALNAPRIWLLLTNAQGDRIVHPLYQREGDTLHPANPLGFARDPIVWATGENGKPAYLVNDNGYSNVPFLPALAPGKYRAAAVLTDPGNLAQPIVSNDITFDYPLPKRPPAPQ</sequence>
<dbReference type="AlphaFoldDB" id="A0A6S7A5H6"/>
<gene>
    <name evidence="2" type="ORF">LMG3441_02923</name>
</gene>
<feature type="signal peptide" evidence="1">
    <location>
        <begin position="1"/>
        <end position="22"/>
    </location>
</feature>